<evidence type="ECO:0000256" key="6">
    <source>
        <dbReference type="ARBA" id="ARBA00022801"/>
    </source>
</evidence>
<protein>
    <submittedName>
        <fullName evidence="10">Putative nuclease HARBI1</fullName>
    </submittedName>
</protein>
<organism evidence="10 11">
    <name type="scientific">Trachymyrmex cornetzi</name>
    <dbReference type="NCBI Taxonomy" id="471704"/>
    <lineage>
        <taxon>Eukaryota</taxon>
        <taxon>Metazoa</taxon>
        <taxon>Ecdysozoa</taxon>
        <taxon>Arthropoda</taxon>
        <taxon>Hexapoda</taxon>
        <taxon>Insecta</taxon>
        <taxon>Pterygota</taxon>
        <taxon>Neoptera</taxon>
        <taxon>Endopterygota</taxon>
        <taxon>Hymenoptera</taxon>
        <taxon>Apocrita</taxon>
        <taxon>Aculeata</taxon>
        <taxon>Formicoidea</taxon>
        <taxon>Formicidae</taxon>
        <taxon>Myrmicinae</taxon>
        <taxon>Trachymyrmex</taxon>
    </lineage>
</organism>
<evidence type="ECO:0000313" key="11">
    <source>
        <dbReference type="Proteomes" id="UP000078492"/>
    </source>
</evidence>
<dbReference type="InterPro" id="IPR027806">
    <property type="entry name" value="HARBI1_dom"/>
</dbReference>
<sequence length="302" mass="34911">MDELNFSNDEEEEEWLIRAPKRYLRDYQNPFEFYSEWEFKRRFRFSKNSIMFGILPLVEEGLAKINNRGLPISPVLQLLICLRFYSTASFQVCKLYIYIYIYTGAAVLFALILACVYEVTGRAKRTGAASRCLARSRGVDGRLDAVLLMKNTIRKYYISYKRAYTKQKLPHILISFPLMLVGDAGYPILPFLLTPIGNPTTDEEISYNAIHGRTRRIVERTFGIWKRRFPCLSKGLTTKLLTSTSIVVACAVLHNISLILNDQLEDDEEIENLDNEVPVVEPHYQLGEGFLIQNALIERLFR</sequence>
<dbReference type="Pfam" id="PF13359">
    <property type="entry name" value="DDE_Tnp_4"/>
    <property type="match status" value="1"/>
</dbReference>
<dbReference type="PANTHER" id="PTHR22930">
    <property type="match status" value="1"/>
</dbReference>
<keyword evidence="4" id="KW-0540">Nuclease</keyword>
<feature type="transmembrane region" description="Helical" evidence="8">
    <location>
        <begin position="95"/>
        <end position="117"/>
    </location>
</feature>
<keyword evidence="11" id="KW-1185">Reference proteome</keyword>
<evidence type="ECO:0000256" key="5">
    <source>
        <dbReference type="ARBA" id="ARBA00022723"/>
    </source>
</evidence>
<keyword evidence="7" id="KW-0539">Nucleus</keyword>
<keyword evidence="8" id="KW-0812">Transmembrane</keyword>
<keyword evidence="5" id="KW-0479">Metal-binding</keyword>
<keyword evidence="8" id="KW-1133">Transmembrane helix</keyword>
<dbReference type="GO" id="GO:0005634">
    <property type="term" value="C:nucleus"/>
    <property type="evidence" value="ECO:0007669"/>
    <property type="project" value="UniProtKB-SubCell"/>
</dbReference>
<keyword evidence="8" id="KW-0472">Membrane</keyword>
<evidence type="ECO:0000259" key="9">
    <source>
        <dbReference type="Pfam" id="PF13359"/>
    </source>
</evidence>
<proteinExistence type="inferred from homology"/>
<evidence type="ECO:0000256" key="2">
    <source>
        <dbReference type="ARBA" id="ARBA00004123"/>
    </source>
</evidence>
<comment type="subcellular location">
    <subcellularLocation>
        <location evidence="2">Nucleus</location>
    </subcellularLocation>
</comment>
<dbReference type="AlphaFoldDB" id="A0A151J6D6"/>
<dbReference type="GO" id="GO:0016787">
    <property type="term" value="F:hydrolase activity"/>
    <property type="evidence" value="ECO:0007669"/>
    <property type="project" value="UniProtKB-KW"/>
</dbReference>
<evidence type="ECO:0000256" key="8">
    <source>
        <dbReference type="SAM" id="Phobius"/>
    </source>
</evidence>
<dbReference type="PANTHER" id="PTHR22930:SF289">
    <property type="entry name" value="DDE TNP4 DOMAIN-CONTAINING PROTEIN-RELATED"/>
    <property type="match status" value="1"/>
</dbReference>
<evidence type="ECO:0000256" key="7">
    <source>
        <dbReference type="ARBA" id="ARBA00023242"/>
    </source>
</evidence>
<evidence type="ECO:0000256" key="4">
    <source>
        <dbReference type="ARBA" id="ARBA00022722"/>
    </source>
</evidence>
<comment type="cofactor">
    <cofactor evidence="1">
        <name>a divalent metal cation</name>
        <dbReference type="ChEBI" id="CHEBI:60240"/>
    </cofactor>
</comment>
<accession>A0A151J6D6</accession>
<feature type="domain" description="DDE Tnp4" evidence="9">
    <location>
        <begin position="178"/>
        <end position="255"/>
    </location>
</feature>
<evidence type="ECO:0000256" key="1">
    <source>
        <dbReference type="ARBA" id="ARBA00001968"/>
    </source>
</evidence>
<dbReference type="GO" id="GO:0046872">
    <property type="term" value="F:metal ion binding"/>
    <property type="evidence" value="ECO:0007669"/>
    <property type="project" value="UniProtKB-KW"/>
</dbReference>
<gene>
    <name evidence="10" type="ORF">ALC57_08893</name>
</gene>
<comment type="similarity">
    <text evidence="3">Belongs to the HARBI1 family.</text>
</comment>
<keyword evidence="6" id="KW-0378">Hydrolase</keyword>
<dbReference type="InterPro" id="IPR045249">
    <property type="entry name" value="HARBI1-like"/>
</dbReference>
<evidence type="ECO:0000256" key="3">
    <source>
        <dbReference type="ARBA" id="ARBA00006958"/>
    </source>
</evidence>
<name>A0A151J6D6_9HYME</name>
<evidence type="ECO:0000313" key="10">
    <source>
        <dbReference type="EMBL" id="KYN18779.1"/>
    </source>
</evidence>
<dbReference type="Proteomes" id="UP000078492">
    <property type="component" value="Unassembled WGS sequence"/>
</dbReference>
<dbReference type="EMBL" id="KQ979858">
    <property type="protein sequence ID" value="KYN18779.1"/>
    <property type="molecule type" value="Genomic_DNA"/>
</dbReference>
<dbReference type="GO" id="GO:0004518">
    <property type="term" value="F:nuclease activity"/>
    <property type="evidence" value="ECO:0007669"/>
    <property type="project" value="UniProtKB-KW"/>
</dbReference>
<reference evidence="10 11" key="1">
    <citation type="submission" date="2015-09" db="EMBL/GenBank/DDBJ databases">
        <title>Trachymyrmex cornetzi WGS genome.</title>
        <authorList>
            <person name="Nygaard S."/>
            <person name="Hu H."/>
            <person name="Boomsma J."/>
            <person name="Zhang G."/>
        </authorList>
    </citation>
    <scope>NUCLEOTIDE SEQUENCE [LARGE SCALE GENOMIC DNA]</scope>
    <source>
        <strain evidence="10">Tcor2-1</strain>
        <tissue evidence="10">Whole body</tissue>
    </source>
</reference>
<feature type="transmembrane region" description="Helical" evidence="8">
    <location>
        <begin position="172"/>
        <end position="193"/>
    </location>
</feature>